<feature type="compositionally biased region" description="Basic residues" evidence="1">
    <location>
        <begin position="488"/>
        <end position="498"/>
    </location>
</feature>
<dbReference type="PROSITE" id="PS51257">
    <property type="entry name" value="PROKAR_LIPOPROTEIN"/>
    <property type="match status" value="1"/>
</dbReference>
<sequence length="546" mass="61612">MMRQRSNNITTSGNSQQSSPSGAGCTYDFSSSDDEEEQRIQASYPPSEEQQQQQQQLQQQLQQHVQQTRHIDACLSRIFAFLRQHVNVPRLWKTFLSGGNAFDQWWVHALTISVAAVLTYSYNNSDSHTNVQIAIMSVIVLVGATPLGVTHVLPTSIGAFVGGQSIIGATDADLALDISPPTITSYSWLLLLAITVAWVWRYIVKWKILDGYGGRLGTTTFLGMNLVMCTVWGPLGVVDWNRYYFGFVRDVHLAEEADNPLASAWTWTGQVELALGYVAAVVWLAAISGAVRIWNDRCIQRWHHDNNNNSSDESPSEAPPKPLNNVLIPSVLALSSMLIVNMAQYEHAPGIYNGFAVGAYVGMASLQKIESILHFTSVGLVAAGWGLALTPVFVGFAGKAGFTAMCGHVTHRLILEPLIKYFWIRRRQQQQQREDDEAEERRRSLAISERREKPDGLQRHHDHRDDSDEHERKHPQLPSIEVVNYTKQQRRQQQRLLHRQQQEEIKKQQQSAPLHHRAWVAQSDHWEHPKLDDTAISHDIEEDGKS</sequence>
<dbReference type="Proteomes" id="UP000693970">
    <property type="component" value="Unassembled WGS sequence"/>
</dbReference>
<comment type="caution">
    <text evidence="3">The sequence shown here is derived from an EMBL/GenBank/DDBJ whole genome shotgun (WGS) entry which is preliminary data.</text>
</comment>
<feature type="compositionally biased region" description="Polar residues" evidence="1">
    <location>
        <begin position="1"/>
        <end position="21"/>
    </location>
</feature>
<feature type="transmembrane region" description="Helical" evidence="2">
    <location>
        <begin position="216"/>
        <end position="235"/>
    </location>
</feature>
<evidence type="ECO:0000256" key="1">
    <source>
        <dbReference type="SAM" id="MobiDB-lite"/>
    </source>
</evidence>
<feature type="region of interest" description="Disordered" evidence="1">
    <location>
        <begin position="430"/>
        <end position="546"/>
    </location>
</feature>
<keyword evidence="2" id="KW-0812">Transmembrane</keyword>
<gene>
    <name evidence="3" type="ORF">IV203_038543</name>
</gene>
<feature type="transmembrane region" description="Helical" evidence="2">
    <location>
        <begin position="274"/>
        <end position="294"/>
    </location>
</feature>
<evidence type="ECO:0000313" key="3">
    <source>
        <dbReference type="EMBL" id="KAG7365340.1"/>
    </source>
</evidence>
<reference evidence="3" key="1">
    <citation type="journal article" date="2021" name="Sci. Rep.">
        <title>Diploid genomic architecture of Nitzschia inconspicua, an elite biomass production diatom.</title>
        <authorList>
            <person name="Oliver A."/>
            <person name="Podell S."/>
            <person name="Pinowska A."/>
            <person name="Traller J.C."/>
            <person name="Smith S.R."/>
            <person name="McClure R."/>
            <person name="Beliaev A."/>
            <person name="Bohutskyi P."/>
            <person name="Hill E.A."/>
            <person name="Rabines A."/>
            <person name="Zheng H."/>
            <person name="Allen L.Z."/>
            <person name="Kuo A."/>
            <person name="Grigoriev I.V."/>
            <person name="Allen A.E."/>
            <person name="Hazlebeck D."/>
            <person name="Allen E.E."/>
        </authorList>
    </citation>
    <scope>NUCLEOTIDE SEQUENCE</scope>
    <source>
        <strain evidence="3">Hildebrandi</strain>
    </source>
</reference>
<proteinExistence type="predicted"/>
<feature type="transmembrane region" description="Helical" evidence="2">
    <location>
        <begin position="378"/>
        <end position="396"/>
    </location>
</feature>
<feature type="transmembrane region" description="Helical" evidence="2">
    <location>
        <begin position="134"/>
        <end position="153"/>
    </location>
</feature>
<feature type="transmembrane region" description="Helical" evidence="2">
    <location>
        <begin position="186"/>
        <end position="204"/>
    </location>
</feature>
<dbReference type="AlphaFoldDB" id="A0A9K3LNT4"/>
<keyword evidence="2" id="KW-1133">Transmembrane helix</keyword>
<reference evidence="3" key="2">
    <citation type="submission" date="2021-04" db="EMBL/GenBank/DDBJ databases">
        <authorList>
            <person name="Podell S."/>
        </authorList>
    </citation>
    <scope>NUCLEOTIDE SEQUENCE</scope>
    <source>
        <strain evidence="3">Hildebrandi</strain>
    </source>
</reference>
<keyword evidence="4" id="KW-1185">Reference proteome</keyword>
<feature type="compositionally biased region" description="Basic and acidic residues" evidence="1">
    <location>
        <begin position="439"/>
        <end position="474"/>
    </location>
</feature>
<organism evidence="3 4">
    <name type="scientific">Nitzschia inconspicua</name>
    <dbReference type="NCBI Taxonomy" id="303405"/>
    <lineage>
        <taxon>Eukaryota</taxon>
        <taxon>Sar</taxon>
        <taxon>Stramenopiles</taxon>
        <taxon>Ochrophyta</taxon>
        <taxon>Bacillariophyta</taxon>
        <taxon>Bacillariophyceae</taxon>
        <taxon>Bacillariophycidae</taxon>
        <taxon>Bacillariales</taxon>
        <taxon>Bacillariaceae</taxon>
        <taxon>Nitzschia</taxon>
    </lineage>
</organism>
<dbReference type="EMBL" id="JAGRRH010000009">
    <property type="protein sequence ID" value="KAG7365340.1"/>
    <property type="molecule type" value="Genomic_DNA"/>
</dbReference>
<evidence type="ECO:0000256" key="2">
    <source>
        <dbReference type="SAM" id="Phobius"/>
    </source>
</evidence>
<accession>A0A9K3LNT4</accession>
<feature type="region of interest" description="Disordered" evidence="1">
    <location>
        <begin position="1"/>
        <end position="54"/>
    </location>
</feature>
<evidence type="ECO:0000313" key="4">
    <source>
        <dbReference type="Proteomes" id="UP000693970"/>
    </source>
</evidence>
<protein>
    <submittedName>
        <fullName evidence="3">Uncharacterized protein</fullName>
    </submittedName>
</protein>
<feature type="compositionally biased region" description="Basic and acidic residues" evidence="1">
    <location>
        <begin position="524"/>
        <end position="546"/>
    </location>
</feature>
<name>A0A9K3LNT4_9STRA</name>
<dbReference type="OrthoDB" id="46915at2759"/>
<keyword evidence="2" id="KW-0472">Membrane</keyword>